<proteinExistence type="predicted"/>
<keyword evidence="3" id="KW-1185">Reference proteome</keyword>
<sequence>MRSGFRLLLVNHLDLFKSNLYSHIGVVMKFLPLVATALSLSASLFASTAAMAQDTQSHNAPVRNIVLVHGAWVDGSGWQPVYNRLTKDGYHVTIVQEPLSSLDDDVAATKRVLDQQSGPTILVAHSYGGSVITEAGVHPNVVGLVYVAAHAPAVGEDESDLGKRMPSYTSKQSGAIMKTADGYTSLNPADFPKDFAADLPLKQAQFESHAQILTAAKVFSTPLTAAAWTSKPSWGIVAAEDRIINPDLERWYYTRAHSHTTVLAGASHSVYESRPKEVVAVIEDAAKHAEQ</sequence>
<dbReference type="PANTHER" id="PTHR37017">
    <property type="entry name" value="AB HYDROLASE-1 DOMAIN-CONTAINING PROTEIN-RELATED"/>
    <property type="match status" value="1"/>
</dbReference>
<feature type="domain" description="AB hydrolase-1" evidence="1">
    <location>
        <begin position="65"/>
        <end position="280"/>
    </location>
</feature>
<name>A0A6J5GK81_9BURK</name>
<dbReference type="Gene3D" id="3.40.50.1820">
    <property type="entry name" value="alpha/beta hydrolase"/>
    <property type="match status" value="1"/>
</dbReference>
<dbReference type="InterPro" id="IPR029058">
    <property type="entry name" value="AB_hydrolase_fold"/>
</dbReference>
<protein>
    <recommendedName>
        <fullName evidence="1">AB hydrolase-1 domain-containing protein</fullName>
    </recommendedName>
</protein>
<dbReference type="InterPro" id="IPR000073">
    <property type="entry name" value="AB_hydrolase_1"/>
</dbReference>
<dbReference type="SUPFAM" id="SSF53474">
    <property type="entry name" value="alpha/beta-Hydrolases"/>
    <property type="match status" value="1"/>
</dbReference>
<evidence type="ECO:0000313" key="2">
    <source>
        <dbReference type="EMBL" id="CAB3800527.1"/>
    </source>
</evidence>
<dbReference type="InterPro" id="IPR052897">
    <property type="entry name" value="Sec-Metab_Biosynth_Hydrolase"/>
</dbReference>
<organism evidence="2 3">
    <name type="scientific">Paraburkholderia fynbosensis</name>
    <dbReference type="NCBI Taxonomy" id="1200993"/>
    <lineage>
        <taxon>Bacteria</taxon>
        <taxon>Pseudomonadati</taxon>
        <taxon>Pseudomonadota</taxon>
        <taxon>Betaproteobacteria</taxon>
        <taxon>Burkholderiales</taxon>
        <taxon>Burkholderiaceae</taxon>
        <taxon>Paraburkholderia</taxon>
    </lineage>
</organism>
<accession>A0A6J5GK81</accession>
<evidence type="ECO:0000313" key="3">
    <source>
        <dbReference type="Proteomes" id="UP000494252"/>
    </source>
</evidence>
<dbReference type="Proteomes" id="UP000494252">
    <property type="component" value="Unassembled WGS sequence"/>
</dbReference>
<gene>
    <name evidence="2" type="ORF">LMG27177_04858</name>
</gene>
<dbReference type="AlphaFoldDB" id="A0A6J5GK81"/>
<dbReference type="PANTHER" id="PTHR37017:SF11">
    <property type="entry name" value="ESTERASE_LIPASE_THIOESTERASE DOMAIN-CONTAINING PROTEIN"/>
    <property type="match status" value="1"/>
</dbReference>
<dbReference type="EMBL" id="CADIKI010000015">
    <property type="protein sequence ID" value="CAB3800527.1"/>
    <property type="molecule type" value="Genomic_DNA"/>
</dbReference>
<evidence type="ECO:0000259" key="1">
    <source>
        <dbReference type="Pfam" id="PF12697"/>
    </source>
</evidence>
<dbReference type="Pfam" id="PF12697">
    <property type="entry name" value="Abhydrolase_6"/>
    <property type="match status" value="1"/>
</dbReference>
<reference evidence="2 3" key="1">
    <citation type="submission" date="2020-04" db="EMBL/GenBank/DDBJ databases">
        <authorList>
            <person name="De Canck E."/>
        </authorList>
    </citation>
    <scope>NUCLEOTIDE SEQUENCE [LARGE SCALE GENOMIC DNA]</scope>
    <source>
        <strain evidence="2 3">LMG 27177</strain>
    </source>
</reference>